<keyword evidence="9" id="KW-0408">Iron</keyword>
<comment type="pathway">
    <text evidence="2">Cofactor biosynthesis; thiamine diphosphate biosynthesis.</text>
</comment>
<dbReference type="InterPro" id="IPR027939">
    <property type="entry name" value="NMT1/THI5"/>
</dbReference>
<proteinExistence type="inferred from homology"/>
<gene>
    <name evidence="14" type="ORF">H4K34_11065</name>
</gene>
<feature type="signal peptide" evidence="12">
    <location>
        <begin position="1"/>
        <end position="21"/>
    </location>
</feature>
<feature type="chain" id="PRO_5028902849" description="Thiamine pyrimidine synthase" evidence="12">
    <location>
        <begin position="22"/>
        <end position="340"/>
    </location>
</feature>
<keyword evidence="5" id="KW-0808">Transferase</keyword>
<accession>A0A7H0VB20</accession>
<protein>
    <recommendedName>
        <fullName evidence="10">Thiamine pyrimidine synthase</fullName>
    </recommendedName>
</protein>
<dbReference type="SUPFAM" id="SSF53850">
    <property type="entry name" value="Periplasmic binding protein-like II"/>
    <property type="match status" value="1"/>
</dbReference>
<evidence type="ECO:0000256" key="12">
    <source>
        <dbReference type="SAM" id="SignalP"/>
    </source>
</evidence>
<evidence type="ECO:0000256" key="1">
    <source>
        <dbReference type="ARBA" id="ARBA00003469"/>
    </source>
</evidence>
<dbReference type="InterPro" id="IPR015168">
    <property type="entry name" value="SsuA/THI5"/>
</dbReference>
<evidence type="ECO:0000256" key="9">
    <source>
        <dbReference type="ARBA" id="ARBA00023004"/>
    </source>
</evidence>
<evidence type="ECO:0000256" key="11">
    <source>
        <dbReference type="ARBA" id="ARBA00048179"/>
    </source>
</evidence>
<evidence type="ECO:0000313" key="15">
    <source>
        <dbReference type="Proteomes" id="UP000516305"/>
    </source>
</evidence>
<sequence>MRKLVMLAGLVLSLWSCTNPAKESAASDKEELLEMDTLRLALDWTPNVLHTGIFYAESQKWFQEAGIHLIWDTPERDNYTKKPIFRLLDGEVDLAVGPSEHLFAFAADSAQVHAQAVASLLQSDRSAFVVKKSSGIKRPADIGSATYLGYHTPLEEHILKAMIEADGAVAKFGTETPGRLQVWDAFRKDSGEVAWVFLHWEAMQSELAGDSLNTFIPNDYGVPYGYSSVIMAPKVLDADQADLIRRFLDICRKAYQECNNHPDLVLDSILDHIQHPNFVNHVFMRQAFADIRPHFGTDQWGVMADQKWLDYAQWLEERGLNDLQAHAVKEFYSNEFLEPK</sequence>
<keyword evidence="8" id="KW-0784">Thiamine biosynthesis</keyword>
<keyword evidence="6" id="KW-0479">Metal-binding</keyword>
<dbReference type="Proteomes" id="UP000516305">
    <property type="component" value="Chromosome"/>
</dbReference>
<dbReference type="Pfam" id="PF09084">
    <property type="entry name" value="NMT1"/>
    <property type="match status" value="1"/>
</dbReference>
<dbReference type="AlphaFoldDB" id="A0A7H0VB20"/>
<dbReference type="RefSeq" id="WP_210757486.1">
    <property type="nucleotide sequence ID" value="NZ_CP060139.1"/>
</dbReference>
<dbReference type="KEGG" id="chyd:H4K34_11065"/>
<evidence type="ECO:0000256" key="8">
    <source>
        <dbReference type="ARBA" id="ARBA00022977"/>
    </source>
</evidence>
<dbReference type="PANTHER" id="PTHR31528:SF1">
    <property type="entry name" value="4-AMINO-5-HYDROXYMETHYL-2-METHYLPYRIMIDINE PHOSPHATE SYNTHASE THI11-RELATED"/>
    <property type="match status" value="1"/>
</dbReference>
<evidence type="ECO:0000256" key="7">
    <source>
        <dbReference type="ARBA" id="ARBA00022898"/>
    </source>
</evidence>
<comment type="function">
    <text evidence="1">Responsible for the formation of the pyrimidine heterocycle in the thiamine biosynthesis pathway. Catalyzes the formation of hydroxymethylpyrimidine phosphate (HMP-P) from histidine and pyridoxal phosphate (PLP). The protein uses PLP and the active site histidine to form HMP-P, generating an inactive enzyme. The enzyme can only undergo a single turnover, which suggests it is a suicide enzyme.</text>
</comment>
<feature type="domain" description="SsuA/THI5-like" evidence="13">
    <location>
        <begin position="49"/>
        <end position="263"/>
    </location>
</feature>
<dbReference type="Gene3D" id="3.40.190.10">
    <property type="entry name" value="Periplasmic binding protein-like II"/>
    <property type="match status" value="2"/>
</dbReference>
<comment type="similarity">
    <text evidence="3">Belongs to the NMT1/THI5 family.</text>
</comment>
<keyword evidence="15" id="KW-1185">Reference proteome</keyword>
<dbReference type="GO" id="GO:0009228">
    <property type="term" value="P:thiamine biosynthetic process"/>
    <property type="evidence" value="ECO:0007669"/>
    <property type="project" value="UniProtKB-KW"/>
</dbReference>
<keyword evidence="12" id="KW-0732">Signal</keyword>
<evidence type="ECO:0000256" key="5">
    <source>
        <dbReference type="ARBA" id="ARBA00022679"/>
    </source>
</evidence>
<evidence type="ECO:0000256" key="2">
    <source>
        <dbReference type="ARBA" id="ARBA00004948"/>
    </source>
</evidence>
<evidence type="ECO:0000256" key="10">
    <source>
        <dbReference type="ARBA" id="ARBA00033171"/>
    </source>
</evidence>
<keyword evidence="7" id="KW-0663">Pyridoxal phosphate</keyword>
<evidence type="ECO:0000256" key="4">
    <source>
        <dbReference type="ARBA" id="ARBA00011738"/>
    </source>
</evidence>
<evidence type="ECO:0000256" key="6">
    <source>
        <dbReference type="ARBA" id="ARBA00022723"/>
    </source>
</evidence>
<evidence type="ECO:0000313" key="14">
    <source>
        <dbReference type="EMBL" id="QNR22918.1"/>
    </source>
</evidence>
<dbReference type="GO" id="GO:0016740">
    <property type="term" value="F:transferase activity"/>
    <property type="evidence" value="ECO:0007669"/>
    <property type="project" value="UniProtKB-KW"/>
</dbReference>
<dbReference type="GO" id="GO:0046872">
    <property type="term" value="F:metal ion binding"/>
    <property type="evidence" value="ECO:0007669"/>
    <property type="project" value="UniProtKB-KW"/>
</dbReference>
<organism evidence="14 15">
    <name type="scientific">Croceimicrobium hydrocarbonivorans</name>
    <dbReference type="NCBI Taxonomy" id="2761580"/>
    <lineage>
        <taxon>Bacteria</taxon>
        <taxon>Pseudomonadati</taxon>
        <taxon>Bacteroidota</taxon>
        <taxon>Flavobacteriia</taxon>
        <taxon>Flavobacteriales</taxon>
        <taxon>Owenweeksiaceae</taxon>
        <taxon>Croceimicrobium</taxon>
    </lineage>
</organism>
<dbReference type="PANTHER" id="PTHR31528">
    <property type="entry name" value="4-AMINO-5-HYDROXYMETHYL-2-METHYLPYRIMIDINE PHOSPHATE SYNTHASE THI11-RELATED"/>
    <property type="match status" value="1"/>
</dbReference>
<evidence type="ECO:0000259" key="13">
    <source>
        <dbReference type="Pfam" id="PF09084"/>
    </source>
</evidence>
<evidence type="ECO:0000256" key="3">
    <source>
        <dbReference type="ARBA" id="ARBA00009406"/>
    </source>
</evidence>
<dbReference type="EMBL" id="CP060139">
    <property type="protein sequence ID" value="QNR22918.1"/>
    <property type="molecule type" value="Genomic_DNA"/>
</dbReference>
<reference evidence="14 15" key="1">
    <citation type="submission" date="2020-08" db="EMBL/GenBank/DDBJ databases">
        <title>Croceimicrobium hydrocarbonivorans gen. nov., sp. nov., a novel marine bacterium isolated from a bacterial consortium that degrades polyethylene terephthalate.</title>
        <authorList>
            <person name="Liu R."/>
        </authorList>
    </citation>
    <scope>NUCLEOTIDE SEQUENCE [LARGE SCALE GENOMIC DNA]</scope>
    <source>
        <strain evidence="14 15">A20-9</strain>
    </source>
</reference>
<comment type="catalytic activity">
    <reaction evidence="11">
        <text>N(6)-(pyridoxal phosphate)-L-lysyl-[4-amino-5-hydroxymethyl-2-methylpyrimidine phosphate synthase] + L-histidyl-[4-amino-5-hydroxymethyl-2-methylpyrimidine phosphate synthase] + 2 Fe(3+) + 4 H2O = L-lysyl-[4-amino-5-hydroxymethyl-2-methylpyrimidine phosphate synthase] + (2S)-2-amino-5-hydroxy-4-oxopentanoyl-[4-amino-5-hydroxymethyl-2-methylpyrimidine phosphate synthase] + 4-amino-2-methyl-5-(phosphooxymethyl)pyrimidine + 3-oxopropanoate + 2 Fe(2+) + 2 H(+)</text>
        <dbReference type="Rhea" id="RHEA:65756"/>
        <dbReference type="Rhea" id="RHEA-COMP:16892"/>
        <dbReference type="Rhea" id="RHEA-COMP:16893"/>
        <dbReference type="Rhea" id="RHEA-COMP:16894"/>
        <dbReference type="Rhea" id="RHEA-COMP:16895"/>
        <dbReference type="ChEBI" id="CHEBI:15377"/>
        <dbReference type="ChEBI" id="CHEBI:15378"/>
        <dbReference type="ChEBI" id="CHEBI:29033"/>
        <dbReference type="ChEBI" id="CHEBI:29034"/>
        <dbReference type="ChEBI" id="CHEBI:29969"/>
        <dbReference type="ChEBI" id="CHEBI:29979"/>
        <dbReference type="ChEBI" id="CHEBI:33190"/>
        <dbReference type="ChEBI" id="CHEBI:58354"/>
        <dbReference type="ChEBI" id="CHEBI:143915"/>
        <dbReference type="ChEBI" id="CHEBI:157692"/>
    </reaction>
    <physiologicalReaction direction="left-to-right" evidence="11">
        <dbReference type="Rhea" id="RHEA:65757"/>
    </physiologicalReaction>
</comment>
<comment type="subunit">
    <text evidence="4">Homodimer.</text>
</comment>
<name>A0A7H0VB20_9FLAO</name>